<keyword evidence="1" id="KW-0812">Transmembrane</keyword>
<evidence type="ECO:0000256" key="1">
    <source>
        <dbReference type="SAM" id="Phobius"/>
    </source>
</evidence>
<dbReference type="RefSeq" id="WP_258331140.1">
    <property type="nucleotide sequence ID" value="NZ_JAPTGG010000005.1"/>
</dbReference>
<evidence type="ECO:0000259" key="2">
    <source>
        <dbReference type="Pfam" id="PF03372"/>
    </source>
</evidence>
<keyword evidence="1" id="KW-0472">Membrane</keyword>
<keyword evidence="4" id="KW-1185">Reference proteome</keyword>
<sequence>MSKTIKCLSYNIHKGFSSSNRRYLLSEIRHAIRDTDADLVFLQEVLGRHDKHENKHSHWPKESQFEFLADQVWPHYAYGKNASYNHGHHGNAILSKQAFSEWHNKDVSKWQFSQRGILHGVIAGSIYVYCVHLGLFGIERNYQYKKLLQFIERSCPSDAPLIIAGDFNDWQGKLDKKLQRQLNISDVHQDHTGKLALSFPALLPVFPMDRIYTRGFSVLHSEVLNHGHWQRLSDHCALYSELKLV</sequence>
<keyword evidence="1" id="KW-1133">Transmembrane helix</keyword>
<dbReference type="SUPFAM" id="SSF56219">
    <property type="entry name" value="DNase I-like"/>
    <property type="match status" value="1"/>
</dbReference>
<gene>
    <name evidence="3" type="ORF">O0V09_07225</name>
</gene>
<dbReference type="GO" id="GO:0004519">
    <property type="term" value="F:endonuclease activity"/>
    <property type="evidence" value="ECO:0007669"/>
    <property type="project" value="UniProtKB-KW"/>
</dbReference>
<name>A0A9J6RKQ9_9GAMM</name>
<dbReference type="Proteomes" id="UP001069090">
    <property type="component" value="Unassembled WGS sequence"/>
</dbReference>
<dbReference type="PANTHER" id="PTHR14859">
    <property type="entry name" value="CALCOFLUOR WHITE HYPERSENSITIVE PROTEIN PRECURSOR"/>
    <property type="match status" value="1"/>
</dbReference>
<dbReference type="AlphaFoldDB" id="A0A9J6RKQ9"/>
<reference evidence="3 4" key="1">
    <citation type="submission" date="2022-12" db="EMBL/GenBank/DDBJ databases">
        <title>Dasania phycosphaerae sp. nov., isolated from particulate material of the south coast of Korea.</title>
        <authorList>
            <person name="Jiang Y."/>
        </authorList>
    </citation>
    <scope>NUCLEOTIDE SEQUENCE [LARGE SCALE GENOMIC DNA]</scope>
    <source>
        <strain evidence="3 4">GY-19</strain>
    </source>
</reference>
<comment type="caution">
    <text evidence="3">The sequence shown here is derived from an EMBL/GenBank/DDBJ whole genome shotgun (WGS) entry which is preliminary data.</text>
</comment>
<protein>
    <submittedName>
        <fullName evidence="3">Endonuclease/exonuclease/phosphatase family protein</fullName>
    </submittedName>
</protein>
<organism evidence="3 4">
    <name type="scientific">Dasania phycosphaerae</name>
    <dbReference type="NCBI Taxonomy" id="2950436"/>
    <lineage>
        <taxon>Bacteria</taxon>
        <taxon>Pseudomonadati</taxon>
        <taxon>Pseudomonadota</taxon>
        <taxon>Gammaproteobacteria</taxon>
        <taxon>Cellvibrionales</taxon>
        <taxon>Spongiibacteraceae</taxon>
        <taxon>Dasania</taxon>
    </lineage>
</organism>
<evidence type="ECO:0000313" key="3">
    <source>
        <dbReference type="EMBL" id="MCZ0864986.1"/>
    </source>
</evidence>
<feature type="transmembrane region" description="Helical" evidence="1">
    <location>
        <begin position="117"/>
        <end position="138"/>
    </location>
</feature>
<dbReference type="InterPro" id="IPR036691">
    <property type="entry name" value="Endo/exonu/phosph_ase_sf"/>
</dbReference>
<dbReference type="PANTHER" id="PTHR14859:SF1">
    <property type="entry name" value="PGAP2-INTERACTING PROTEIN"/>
    <property type="match status" value="1"/>
</dbReference>
<accession>A0A9J6RKQ9</accession>
<dbReference type="Gene3D" id="3.60.10.10">
    <property type="entry name" value="Endonuclease/exonuclease/phosphatase"/>
    <property type="match status" value="1"/>
</dbReference>
<keyword evidence="3" id="KW-0255">Endonuclease</keyword>
<dbReference type="InterPro" id="IPR051916">
    <property type="entry name" value="GPI-anchor_lipid_remodeler"/>
</dbReference>
<evidence type="ECO:0000313" key="4">
    <source>
        <dbReference type="Proteomes" id="UP001069090"/>
    </source>
</evidence>
<dbReference type="GO" id="GO:0006506">
    <property type="term" value="P:GPI anchor biosynthetic process"/>
    <property type="evidence" value="ECO:0007669"/>
    <property type="project" value="TreeGrafter"/>
</dbReference>
<dbReference type="InterPro" id="IPR005135">
    <property type="entry name" value="Endo/exonuclease/phosphatase"/>
</dbReference>
<feature type="domain" description="Endonuclease/exonuclease/phosphatase" evidence="2">
    <location>
        <begin position="8"/>
        <end position="235"/>
    </location>
</feature>
<proteinExistence type="predicted"/>
<dbReference type="Pfam" id="PF03372">
    <property type="entry name" value="Exo_endo_phos"/>
    <property type="match status" value="1"/>
</dbReference>
<keyword evidence="3" id="KW-0540">Nuclease</keyword>
<keyword evidence="3" id="KW-0378">Hydrolase</keyword>
<dbReference type="GO" id="GO:0016020">
    <property type="term" value="C:membrane"/>
    <property type="evidence" value="ECO:0007669"/>
    <property type="project" value="GOC"/>
</dbReference>
<dbReference type="EMBL" id="JAPTGG010000005">
    <property type="protein sequence ID" value="MCZ0864986.1"/>
    <property type="molecule type" value="Genomic_DNA"/>
</dbReference>